<proteinExistence type="evidence at transcript level"/>
<protein>
    <submittedName>
        <fullName evidence="1">Uncharacterized protein</fullName>
    </submittedName>
</protein>
<dbReference type="AlphaFoldDB" id="Q9XFU2"/>
<sequence length="84" mass="9416">MASGGLTGFKENEKVIEDLYFTKEDQRMLGKLLNKVKHQSDATDKHGAEGQKTAELSALAAIVSKYKISTEDMQKLVAWKHSQY</sequence>
<accession>Q9XFU2</accession>
<organism evidence="1">
    <name type="scientific">Chlamydomonas sp. HS-5</name>
    <dbReference type="NCBI Taxonomy" id="108458"/>
    <lineage>
        <taxon>Eukaryota</taxon>
        <taxon>Viridiplantae</taxon>
        <taxon>Chlorophyta</taxon>
        <taxon>core chlorophytes</taxon>
        <taxon>Chlorophyceae</taxon>
        <taxon>CS clade</taxon>
        <taxon>Chlamydomonadales</taxon>
        <taxon>Chlamydomonadaceae</taxon>
        <taxon>Chlamydomonas</taxon>
    </lineage>
</organism>
<evidence type="ECO:0000313" key="1">
    <source>
        <dbReference type="EMBL" id="BAA78589.1"/>
    </source>
</evidence>
<name>Q9XFU2_9CHLO</name>
<dbReference type="EMBL" id="AU066522">
    <property type="protein sequence ID" value="BAA78589.1"/>
    <property type="molecule type" value="mRNA"/>
</dbReference>
<reference evidence="1" key="1">
    <citation type="submission" date="1999-05" db="EMBL/GenBank/DDBJ databases">
        <title>Isolation of several anti-stress genes from halotolerant green alga Chlamydomonas by a simple functional expression screening in E.coli.</title>
        <authorList>
            <person name="Miyasaka H."/>
            <person name="Kanaboshi H."/>
            <person name="Ikeda K."/>
        </authorList>
    </citation>
    <scope>NUCLEOTIDE SEQUENCE</scope>
    <source>
        <strain evidence="1">HS-5</strain>
    </source>
</reference>